<dbReference type="EMBL" id="JAWJWF010000047">
    <property type="protein sequence ID" value="KAK6621577.1"/>
    <property type="molecule type" value="Genomic_DNA"/>
</dbReference>
<evidence type="ECO:0000256" key="6">
    <source>
        <dbReference type="ARBA" id="ARBA00023015"/>
    </source>
</evidence>
<reference evidence="13 14" key="1">
    <citation type="submission" date="2023-09" db="EMBL/GenBank/DDBJ databases">
        <title>Genomes of two closely related lineages of the louse Polyplax serrata with different host specificities.</title>
        <authorList>
            <person name="Martinu J."/>
            <person name="Tarabai H."/>
            <person name="Stefka J."/>
            <person name="Hypsa V."/>
        </authorList>
    </citation>
    <scope>NUCLEOTIDE SEQUENCE [LARGE SCALE GENOMIC DNA]</scope>
    <source>
        <strain evidence="13">98ZLc_SE</strain>
    </source>
</reference>
<feature type="compositionally biased region" description="Basic and acidic residues" evidence="11">
    <location>
        <begin position="1"/>
        <end position="11"/>
    </location>
</feature>
<feature type="region of interest" description="Disordered" evidence="11">
    <location>
        <begin position="728"/>
        <end position="753"/>
    </location>
</feature>
<feature type="compositionally biased region" description="Acidic residues" evidence="11">
    <location>
        <begin position="448"/>
        <end position="468"/>
    </location>
</feature>
<evidence type="ECO:0000313" key="14">
    <source>
        <dbReference type="Proteomes" id="UP001359485"/>
    </source>
</evidence>
<keyword evidence="14" id="KW-1185">Reference proteome</keyword>
<feature type="compositionally biased region" description="Basic and acidic residues" evidence="11">
    <location>
        <begin position="474"/>
        <end position="510"/>
    </location>
</feature>
<comment type="similarity">
    <text evidence="2">Belongs to the krueppel C2H2-type zinc-finger protein family.</text>
</comment>
<feature type="region of interest" description="Disordered" evidence="11">
    <location>
        <begin position="271"/>
        <end position="292"/>
    </location>
</feature>
<keyword evidence="8" id="KW-0804">Transcription</keyword>
<dbReference type="SMART" id="SM00355">
    <property type="entry name" value="ZnF_C2H2"/>
    <property type="match status" value="3"/>
</dbReference>
<feature type="domain" description="C2H2-type" evidence="12">
    <location>
        <begin position="690"/>
        <end position="709"/>
    </location>
</feature>
<dbReference type="InterPro" id="IPR036236">
    <property type="entry name" value="Znf_C2H2_sf"/>
</dbReference>
<dbReference type="PROSITE" id="PS00028">
    <property type="entry name" value="ZINC_FINGER_C2H2_1"/>
    <property type="match status" value="2"/>
</dbReference>
<evidence type="ECO:0000256" key="2">
    <source>
        <dbReference type="ARBA" id="ARBA00006991"/>
    </source>
</evidence>
<feature type="compositionally biased region" description="Basic and acidic residues" evidence="11">
    <location>
        <begin position="419"/>
        <end position="444"/>
    </location>
</feature>
<dbReference type="Gene3D" id="3.30.160.60">
    <property type="entry name" value="Classic Zinc Finger"/>
    <property type="match status" value="2"/>
</dbReference>
<evidence type="ECO:0000256" key="7">
    <source>
        <dbReference type="ARBA" id="ARBA00023125"/>
    </source>
</evidence>
<comment type="subcellular location">
    <subcellularLocation>
        <location evidence="1">Nucleus</location>
    </subcellularLocation>
</comment>
<feature type="compositionally biased region" description="Basic and acidic residues" evidence="11">
    <location>
        <begin position="739"/>
        <end position="753"/>
    </location>
</feature>
<keyword evidence="6" id="KW-0805">Transcription regulation</keyword>
<evidence type="ECO:0000256" key="10">
    <source>
        <dbReference type="PROSITE-ProRule" id="PRU00042"/>
    </source>
</evidence>
<accession>A0ABR1AKM3</accession>
<gene>
    <name evidence="13" type="ORF">RUM44_001384</name>
</gene>
<sequence>MSDFDVSKEFSGKTSSEPTECKRPRLENTKCLRRKRVGRKRLLKISIRSAYDLRPKNKTYNFNFRKQMRKMKFSKRNKELKKNIRHLKRLCKGIPNDQYRDDVKKLKDDSSKSEEEPDTKKDASTSGPPKATGKLTTALEKILKLHKITKRKNRLATSKKIKPEVVDEKKSKLILESIVTTEKLINENLKFKNPKEDYVDPKGEKKMEKMLRTEVLTDSLEDLPSTGENILDQALKDKLIDQLNSMDGNDGLKKDEGDDMVEKEMVKEVEEDDAQAEGEFFPVSPTPTTQSVSNKSSIRVTMVLKKTTTIPLNEECIVIKFPKSYPGQKIRNFQTLTPAFSEAIQKALHQLHGGLCLNRSYILNIEPIDSQTEIPMEKKKIFRIHENQNDLCVRNVVEHKWPRQQQQRQQIGELDEPVDEKKWEKDWSEGKEKEDTEDEAKRDNMFAGEEDDEEGEKDICMGEEEDSTEVTIAAKKETENTNKDTVPETVKSEPESDVEMKEGEKEKADTEQPSSSQQLEKKFLSQPREGFFRPNILRKSNPEKRLADIEKLKSDILLHLSENSNLETILKSRMEHIFGGSTQSEEYLKDLDFVFMRNHLSGLTEKEKADFFAETLFNMKREARKTKKLIHECEICQKKFDRLWVLKGHMRLHSGEKPFVCPENNCGKTFADRSNLRAHQRTRGHHKWEWRCASCNKAFSQERYLDRHRPEACQKYLQYTVRHGAKKIPKALDENSNEDAAKEETYDSELSDK</sequence>
<dbReference type="PANTHER" id="PTHR23235:SF152">
    <property type="entry name" value="SI:DKEY-210J14.3"/>
    <property type="match status" value="1"/>
</dbReference>
<organism evidence="13 14">
    <name type="scientific">Polyplax serrata</name>
    <name type="common">Common mouse louse</name>
    <dbReference type="NCBI Taxonomy" id="468196"/>
    <lineage>
        <taxon>Eukaryota</taxon>
        <taxon>Metazoa</taxon>
        <taxon>Ecdysozoa</taxon>
        <taxon>Arthropoda</taxon>
        <taxon>Hexapoda</taxon>
        <taxon>Insecta</taxon>
        <taxon>Pterygota</taxon>
        <taxon>Neoptera</taxon>
        <taxon>Paraneoptera</taxon>
        <taxon>Psocodea</taxon>
        <taxon>Troctomorpha</taxon>
        <taxon>Phthiraptera</taxon>
        <taxon>Anoplura</taxon>
        <taxon>Polyplacidae</taxon>
        <taxon>Polyplax</taxon>
    </lineage>
</organism>
<dbReference type="Proteomes" id="UP001359485">
    <property type="component" value="Unassembled WGS sequence"/>
</dbReference>
<evidence type="ECO:0000256" key="11">
    <source>
        <dbReference type="SAM" id="MobiDB-lite"/>
    </source>
</evidence>
<dbReference type="Pfam" id="PF00096">
    <property type="entry name" value="zf-C2H2"/>
    <property type="match status" value="2"/>
</dbReference>
<name>A0ABR1AKM3_POLSC</name>
<dbReference type="InterPro" id="IPR013087">
    <property type="entry name" value="Znf_C2H2_type"/>
</dbReference>
<keyword evidence="7" id="KW-0238">DNA-binding</keyword>
<dbReference type="PANTHER" id="PTHR23235">
    <property type="entry name" value="KRUEPPEL-LIKE TRANSCRIPTION FACTOR"/>
    <property type="match status" value="1"/>
</dbReference>
<proteinExistence type="inferred from homology"/>
<dbReference type="SUPFAM" id="SSF57667">
    <property type="entry name" value="beta-beta-alpha zinc fingers"/>
    <property type="match status" value="1"/>
</dbReference>
<feature type="region of interest" description="Disordered" evidence="11">
    <location>
        <begin position="101"/>
        <end position="134"/>
    </location>
</feature>
<evidence type="ECO:0000256" key="8">
    <source>
        <dbReference type="ARBA" id="ARBA00023163"/>
    </source>
</evidence>
<comment type="caution">
    <text evidence="13">The sequence shown here is derived from an EMBL/GenBank/DDBJ whole genome shotgun (WGS) entry which is preliminary data.</text>
</comment>
<evidence type="ECO:0000256" key="5">
    <source>
        <dbReference type="ARBA" id="ARBA00022833"/>
    </source>
</evidence>
<keyword evidence="3" id="KW-0479">Metal-binding</keyword>
<keyword evidence="4 10" id="KW-0863">Zinc-finger</keyword>
<evidence type="ECO:0000313" key="13">
    <source>
        <dbReference type="EMBL" id="KAK6621577.1"/>
    </source>
</evidence>
<dbReference type="PROSITE" id="PS50157">
    <property type="entry name" value="ZINC_FINGER_C2H2_2"/>
    <property type="match status" value="3"/>
</dbReference>
<feature type="region of interest" description="Disordered" evidence="11">
    <location>
        <begin position="1"/>
        <end position="22"/>
    </location>
</feature>
<evidence type="ECO:0000256" key="9">
    <source>
        <dbReference type="ARBA" id="ARBA00023242"/>
    </source>
</evidence>
<protein>
    <recommendedName>
        <fullName evidence="12">C2H2-type domain-containing protein</fullName>
    </recommendedName>
</protein>
<feature type="region of interest" description="Disordered" evidence="11">
    <location>
        <begin position="402"/>
        <end position="519"/>
    </location>
</feature>
<evidence type="ECO:0000259" key="12">
    <source>
        <dbReference type="PROSITE" id="PS50157"/>
    </source>
</evidence>
<keyword evidence="9" id="KW-0539">Nucleus</keyword>
<keyword evidence="5" id="KW-0862">Zinc</keyword>
<feature type="compositionally biased region" description="Basic and acidic residues" evidence="11">
    <location>
        <begin position="101"/>
        <end position="123"/>
    </location>
</feature>
<evidence type="ECO:0000256" key="3">
    <source>
        <dbReference type="ARBA" id="ARBA00022723"/>
    </source>
</evidence>
<feature type="domain" description="C2H2-type" evidence="12">
    <location>
        <begin position="659"/>
        <end position="691"/>
    </location>
</feature>
<evidence type="ECO:0000256" key="4">
    <source>
        <dbReference type="ARBA" id="ARBA00022771"/>
    </source>
</evidence>
<evidence type="ECO:0000256" key="1">
    <source>
        <dbReference type="ARBA" id="ARBA00004123"/>
    </source>
</evidence>
<feature type="domain" description="C2H2-type" evidence="12">
    <location>
        <begin position="631"/>
        <end position="658"/>
    </location>
</feature>